<reference evidence="2 3" key="1">
    <citation type="submission" date="2014-04" db="EMBL/GenBank/DDBJ databases">
        <title>Marinobacterium kochiensis sp. nov., isolated from sediment sample collected from Kochi backwaters in Kerala, India.</title>
        <authorList>
            <person name="Singh A."/>
            <person name="Pinnaka A.K."/>
        </authorList>
    </citation>
    <scope>NUCLEOTIDE SEQUENCE [LARGE SCALE GENOMIC DNA]</scope>
    <source>
        <strain evidence="2 3">AK27</strain>
    </source>
</reference>
<keyword evidence="1" id="KW-0472">Membrane</keyword>
<dbReference type="eggNOG" id="COG4967">
    <property type="taxonomic scope" value="Bacteria"/>
</dbReference>
<dbReference type="NCBIfam" id="TIGR02523">
    <property type="entry name" value="type_IV_pilV"/>
    <property type="match status" value="1"/>
</dbReference>
<keyword evidence="1" id="KW-0812">Transmembrane</keyword>
<keyword evidence="3" id="KW-1185">Reference proteome</keyword>
<sequence length="145" mass="15597">MGERGSSLIEILVALLVISVGLLGVAGMLAYTVKGSQSSYLRSQATFLAYELTDAMRSAPDDARAGLFDDGCADAGVACSFRQGWNARVVDWLGDGAAGAVSWDDDRLTVRLTWNDYRGEVVDDQGNDSTSIDSVNQTFEFETEI</sequence>
<feature type="transmembrane region" description="Helical" evidence="1">
    <location>
        <begin position="12"/>
        <end position="33"/>
    </location>
</feature>
<proteinExistence type="predicted"/>
<dbReference type="STRING" id="1232683.ADIMK_1041"/>
<dbReference type="AlphaFoldDB" id="A0A081G1D3"/>
<dbReference type="InterPro" id="IPR013362">
    <property type="entry name" value="Pilus_4_PilV"/>
</dbReference>
<evidence type="ECO:0000313" key="2">
    <source>
        <dbReference type="EMBL" id="KEA64588.1"/>
    </source>
</evidence>
<name>A0A081G1D3_9GAMM</name>
<dbReference type="PATRIC" id="fig|1232683.4.peg.1031"/>
<comment type="caution">
    <text evidence="2">The sequence shown here is derived from an EMBL/GenBank/DDBJ whole genome shotgun (WGS) entry which is preliminary data.</text>
</comment>
<dbReference type="RefSeq" id="WP_051692493.1">
    <property type="nucleotide sequence ID" value="NZ_JMQN01000015.1"/>
</dbReference>
<dbReference type="OrthoDB" id="8547299at2"/>
<accession>A0A081G1D3</accession>
<evidence type="ECO:0000313" key="3">
    <source>
        <dbReference type="Proteomes" id="UP000028252"/>
    </source>
</evidence>
<gene>
    <name evidence="2" type="ORF">ADIMK_1041</name>
</gene>
<keyword evidence="1" id="KW-1133">Transmembrane helix</keyword>
<organism evidence="2 3">
    <name type="scientific">Marinobacterium lacunae</name>
    <dbReference type="NCBI Taxonomy" id="1232683"/>
    <lineage>
        <taxon>Bacteria</taxon>
        <taxon>Pseudomonadati</taxon>
        <taxon>Pseudomonadota</taxon>
        <taxon>Gammaproteobacteria</taxon>
        <taxon>Oceanospirillales</taxon>
        <taxon>Oceanospirillaceae</taxon>
        <taxon>Marinobacterium</taxon>
    </lineage>
</organism>
<protein>
    <submittedName>
        <fullName evidence="2">Type IV fimbrial biogenesis protein PilV</fullName>
    </submittedName>
</protein>
<dbReference type="EMBL" id="JMQN01000015">
    <property type="protein sequence ID" value="KEA64588.1"/>
    <property type="molecule type" value="Genomic_DNA"/>
</dbReference>
<evidence type="ECO:0000256" key="1">
    <source>
        <dbReference type="SAM" id="Phobius"/>
    </source>
</evidence>
<dbReference type="Proteomes" id="UP000028252">
    <property type="component" value="Unassembled WGS sequence"/>
</dbReference>